<dbReference type="STRING" id="765420.OSCT_0422"/>
<sequence length="639" mass="69768">MLRLPRILLILLALFFLLPVGSLAAQTPPALTLDVLVGYDGAGQYHVSHWFPVRMVVANDGGDLRGSLEWTFAGEREPAFRYQIDLPRGARKEVFLPIVTNGYHRVAEVHLVVDGRSRISQSVRLTPIDTSAVLVGVLSSDLTLLNSLSSVELVPGYPTYLSHMHRDLVPDDAMLFDGLDVIVVHDLGAVLNERQRAALTRWVQLGGILLVSGGPDAYQTTTVWNDLLPVTLSTDLRSAVAVDGLERLAGVRGLSTVVQQGLTANAVDMRPNAINLDAANLITSIERGSGQVLFAAFDLSVLRVWSGEAQLWERILVPEPRMQMAFSFRSRTDNLLREALQLEALNLPAPLVIFCLITGYILVIGPLNFLVLRRMRRIDLAWITTPALVAFFLVGSYAVSFLLRGTQPQVVQLALVQSQEGVAGGHASAFVGLFSPQRRSYDLSFAPQALVSPGSFESYSFNPVPVTMGEAGVQIPDLLVDVSSLRTLLLEQPVEKAPTVTSQIERVAGQVRGNITNLSGETLYAAQIVRGATMQSVGDLVPGQEVDFNLPLSMQNFPDYNYGNTDPEQIFNRALIIYNLFNYDRFSFGGPNWSGAQGIPEPDAVYLLAWSMAPALEVAVDGDATMQQGMTLHLIRLEG</sequence>
<evidence type="ECO:0000256" key="1">
    <source>
        <dbReference type="SAM" id="Phobius"/>
    </source>
</evidence>
<comment type="caution">
    <text evidence="3">The sequence shown here is derived from an EMBL/GenBank/DDBJ whole genome shotgun (WGS) entry which is preliminary data.</text>
</comment>
<dbReference type="Proteomes" id="UP000054010">
    <property type="component" value="Unassembled WGS sequence"/>
</dbReference>
<evidence type="ECO:0000313" key="4">
    <source>
        <dbReference type="Proteomes" id="UP000054010"/>
    </source>
</evidence>
<dbReference type="Gene3D" id="3.40.50.880">
    <property type="match status" value="1"/>
</dbReference>
<dbReference type="SUPFAM" id="SSF52317">
    <property type="entry name" value="Class I glutamine amidotransferase-like"/>
    <property type="match status" value="1"/>
</dbReference>
<reference evidence="3 4" key="1">
    <citation type="journal article" date="2011" name="J. Bacteriol.">
        <title>Draft genome sequence of the anoxygenic filamentous phototrophic bacterium Oscillochloris trichoides subsp. DG-6.</title>
        <authorList>
            <person name="Kuznetsov B.B."/>
            <person name="Ivanovsky R.N."/>
            <person name="Keppen O.I."/>
            <person name="Sukhacheva M.V."/>
            <person name="Bumazhkin B.K."/>
            <person name="Patutina E.O."/>
            <person name="Beletsky A.V."/>
            <person name="Mardanov A.V."/>
            <person name="Baslerov R.V."/>
            <person name="Panteleeva A.N."/>
            <person name="Kolganova T.V."/>
            <person name="Ravin N.V."/>
            <person name="Skryabin K.G."/>
        </authorList>
    </citation>
    <scope>NUCLEOTIDE SEQUENCE [LARGE SCALE GENOMIC DNA]</scope>
    <source>
        <strain evidence="3 4">DG-6</strain>
    </source>
</reference>
<keyword evidence="2" id="KW-0732">Signal</keyword>
<protein>
    <recommendedName>
        <fullName evidence="5">DUF4350 domain-containing protein</fullName>
    </recommendedName>
</protein>
<dbReference type="EMBL" id="ADVR01000007">
    <property type="protein sequence ID" value="EFO81677.1"/>
    <property type="molecule type" value="Genomic_DNA"/>
</dbReference>
<feature type="chain" id="PRO_5003146897" description="DUF4350 domain-containing protein" evidence="2">
    <location>
        <begin position="25"/>
        <end position="639"/>
    </location>
</feature>
<organism evidence="3 4">
    <name type="scientific">Oscillochloris trichoides DG-6</name>
    <dbReference type="NCBI Taxonomy" id="765420"/>
    <lineage>
        <taxon>Bacteria</taxon>
        <taxon>Bacillati</taxon>
        <taxon>Chloroflexota</taxon>
        <taxon>Chloroflexia</taxon>
        <taxon>Chloroflexales</taxon>
        <taxon>Chloroflexineae</taxon>
        <taxon>Oscillochloridaceae</taxon>
        <taxon>Oscillochloris</taxon>
    </lineage>
</organism>
<dbReference type="AlphaFoldDB" id="E1IAS1"/>
<feature type="transmembrane region" description="Helical" evidence="1">
    <location>
        <begin position="380"/>
        <end position="403"/>
    </location>
</feature>
<dbReference type="eggNOG" id="COG0318">
    <property type="taxonomic scope" value="Bacteria"/>
</dbReference>
<evidence type="ECO:0000313" key="3">
    <source>
        <dbReference type="EMBL" id="EFO81677.1"/>
    </source>
</evidence>
<keyword evidence="1" id="KW-0472">Membrane</keyword>
<keyword evidence="1" id="KW-1133">Transmembrane helix</keyword>
<name>E1IAS1_9CHLR</name>
<feature type="transmembrane region" description="Helical" evidence="1">
    <location>
        <begin position="351"/>
        <end position="371"/>
    </location>
</feature>
<evidence type="ECO:0008006" key="5">
    <source>
        <dbReference type="Google" id="ProtNLM"/>
    </source>
</evidence>
<dbReference type="InterPro" id="IPR029062">
    <property type="entry name" value="Class_I_gatase-like"/>
</dbReference>
<keyword evidence="4" id="KW-1185">Reference proteome</keyword>
<feature type="signal peptide" evidence="2">
    <location>
        <begin position="1"/>
        <end position="24"/>
    </location>
</feature>
<dbReference type="HOGENOM" id="CLU_018243_0_0_0"/>
<keyword evidence="1" id="KW-0812">Transmembrane</keyword>
<accession>E1IAS1</accession>
<evidence type="ECO:0000256" key="2">
    <source>
        <dbReference type="SAM" id="SignalP"/>
    </source>
</evidence>
<gene>
    <name evidence="3" type="ORF">OSCT_0422</name>
</gene>
<proteinExistence type="predicted"/>
<dbReference type="OrthoDB" id="137965at2"/>